<dbReference type="PANTHER" id="PTHR43400:SF10">
    <property type="entry name" value="3-OXOSTEROID 1-DEHYDROGENASE"/>
    <property type="match status" value="1"/>
</dbReference>
<dbReference type="AlphaFoldDB" id="A0A4Q9DRL0"/>
<dbReference type="PANTHER" id="PTHR43400">
    <property type="entry name" value="FUMARATE REDUCTASE"/>
    <property type="match status" value="1"/>
</dbReference>
<organism evidence="6 7">
    <name type="scientific">Paenibacillus thalictri</name>
    <dbReference type="NCBI Taxonomy" id="2527873"/>
    <lineage>
        <taxon>Bacteria</taxon>
        <taxon>Bacillati</taxon>
        <taxon>Bacillota</taxon>
        <taxon>Bacilli</taxon>
        <taxon>Bacillales</taxon>
        <taxon>Paenibacillaceae</taxon>
        <taxon>Paenibacillus</taxon>
    </lineage>
</organism>
<dbReference type="Gene3D" id="3.50.50.60">
    <property type="entry name" value="FAD/NAD(P)-binding domain"/>
    <property type="match status" value="1"/>
</dbReference>
<comment type="cofactor">
    <cofactor evidence="1">
        <name>FAD</name>
        <dbReference type="ChEBI" id="CHEBI:57692"/>
    </cofactor>
</comment>
<dbReference type="EMBL" id="SIRE01000014">
    <property type="protein sequence ID" value="TBL76319.1"/>
    <property type="molecule type" value="Genomic_DNA"/>
</dbReference>
<dbReference type="InterPro" id="IPR027477">
    <property type="entry name" value="Succ_DH/fumarate_Rdtase_cat_sf"/>
</dbReference>
<dbReference type="InterPro" id="IPR036188">
    <property type="entry name" value="FAD/NAD-bd_sf"/>
</dbReference>
<feature type="domain" description="FAD-dependent oxidoreductase 2 FAD-binding" evidence="5">
    <location>
        <begin position="19"/>
        <end position="495"/>
    </location>
</feature>
<dbReference type="SUPFAM" id="SSF56425">
    <property type="entry name" value="Succinate dehydrogenase/fumarate reductase flavoprotein, catalytic domain"/>
    <property type="match status" value="1"/>
</dbReference>
<keyword evidence="7" id="KW-1185">Reference proteome</keyword>
<dbReference type="SUPFAM" id="SSF51905">
    <property type="entry name" value="FAD/NAD(P)-binding domain"/>
    <property type="match status" value="1"/>
</dbReference>
<accession>A0A4Q9DRL0</accession>
<dbReference type="Proteomes" id="UP000293142">
    <property type="component" value="Unassembled WGS sequence"/>
</dbReference>
<keyword evidence="3" id="KW-0274">FAD</keyword>
<dbReference type="GO" id="GO:0008202">
    <property type="term" value="P:steroid metabolic process"/>
    <property type="evidence" value="ECO:0007669"/>
    <property type="project" value="UniProtKB-ARBA"/>
</dbReference>
<dbReference type="Pfam" id="PF00890">
    <property type="entry name" value="FAD_binding_2"/>
    <property type="match status" value="1"/>
</dbReference>
<keyword evidence="4" id="KW-0560">Oxidoreductase</keyword>
<evidence type="ECO:0000313" key="6">
    <source>
        <dbReference type="EMBL" id="TBL76319.1"/>
    </source>
</evidence>
<dbReference type="Gene3D" id="3.90.700.10">
    <property type="entry name" value="Succinate dehydrogenase/fumarate reductase flavoprotein, catalytic domain"/>
    <property type="match status" value="1"/>
</dbReference>
<evidence type="ECO:0000259" key="5">
    <source>
        <dbReference type="Pfam" id="PF00890"/>
    </source>
</evidence>
<evidence type="ECO:0000256" key="2">
    <source>
        <dbReference type="ARBA" id="ARBA00022630"/>
    </source>
</evidence>
<reference evidence="6 7" key="1">
    <citation type="submission" date="2019-02" db="EMBL/GenBank/DDBJ databases">
        <title>Paenibacillus sp. nov., isolated from surface-sterilized tissue of Thalictrum simplex L.</title>
        <authorList>
            <person name="Tuo L."/>
        </authorList>
    </citation>
    <scope>NUCLEOTIDE SEQUENCE [LARGE SCALE GENOMIC DNA]</scope>
    <source>
        <strain evidence="6 7">N2SHLJ1</strain>
    </source>
</reference>
<protein>
    <submittedName>
        <fullName evidence="6">FAD-binding protein</fullName>
    </submittedName>
</protein>
<dbReference type="OrthoDB" id="353581at2"/>
<proteinExistence type="predicted"/>
<dbReference type="SUPFAM" id="SSF51126">
    <property type="entry name" value="Pectin lyase-like"/>
    <property type="match status" value="1"/>
</dbReference>
<evidence type="ECO:0000256" key="4">
    <source>
        <dbReference type="ARBA" id="ARBA00023002"/>
    </source>
</evidence>
<evidence type="ECO:0000256" key="1">
    <source>
        <dbReference type="ARBA" id="ARBA00001974"/>
    </source>
</evidence>
<dbReference type="GO" id="GO:0033765">
    <property type="term" value="F:steroid dehydrogenase activity, acting on the CH-CH group of donors"/>
    <property type="evidence" value="ECO:0007669"/>
    <property type="project" value="UniProtKB-ARBA"/>
</dbReference>
<dbReference type="InterPro" id="IPR011050">
    <property type="entry name" value="Pectin_lyase_fold/virulence"/>
</dbReference>
<evidence type="ECO:0000313" key="7">
    <source>
        <dbReference type="Proteomes" id="UP000293142"/>
    </source>
</evidence>
<dbReference type="InterPro" id="IPR050315">
    <property type="entry name" value="FAD-oxidoreductase_2"/>
</dbReference>
<comment type="caution">
    <text evidence="6">The sequence shown here is derived from an EMBL/GenBank/DDBJ whole genome shotgun (WGS) entry which is preliminary data.</text>
</comment>
<keyword evidence="2" id="KW-0285">Flavoprotein</keyword>
<evidence type="ECO:0000256" key="3">
    <source>
        <dbReference type="ARBA" id="ARBA00022827"/>
    </source>
</evidence>
<name>A0A4Q9DRL0_9BACL</name>
<dbReference type="RefSeq" id="WP_131015226.1">
    <property type="nucleotide sequence ID" value="NZ_SIRE01000014.1"/>
</dbReference>
<sequence>MNKELFSSWLPERWDDETDIVIVGYGGAGAIAAIATKHAGSNCIVLEKSSVPDGGNTGVSGGHVHTAVGVDVEEWLEICRHGSHGATPVETLRPALQYAQDTPYWLEEFGMNFIWSEHYGDGHRRPSYYKNGFVNGREKITGPYLWDELHETAVGKYGVDVRLSHGVKRLVQNPLTKEILGVMAETPDGVKYFKARKAVLLCCGGYENSKELQNNHNYPGVRFFPWGTPHNTGDGIVMAEAIGARIWHMASIESSSLGFMIPSQMANCSISTDATDGIRPYNYVIVDFNGNRFFKEDKTGAHAHDAHPGLDVDTRTFDYQHLPMFLVFDKNLFGAGPLWKGTGRAGIVNTYAGVWNERYPDNPLFDWGNDNERGLREGWIFKGDTIEELAANIKGKRPCDTPSEDIRGVDPAALRKTIERWNELCAAGEDTDFRRDPSHMSPIGEGPYYAVELCFSCINTQGGPARNAECQTLTPFNEVVPRLYNCGECGSFNGFLYTYGNILEALTTGRVAAHHALNLENWDNSGASGTAVRGERVDYLASKGDFFNNKTAALDEKAISEGKTCHFTGVYYESLEEAVDKANNHGGGTITLIADTVVSRNGKVPEMCFNSNFAIKSKTGGPAFRIYRGEQDRTEMLQITDGLLRLFDVVLDGGCEGGASRAAIRVSDLGKVEMRNVTIHSNRTDNAANAANQGATAICCVGTKAHLRMDDKCVIRDCVGTGTAISAIVASGGYVTNSGVRFEGNTSENGGNPNYIDLTGTTRFEGAPIS</sequence>
<gene>
    <name evidence="6" type="ORF">EYB31_20195</name>
</gene>
<dbReference type="InterPro" id="IPR003953">
    <property type="entry name" value="FAD-dep_OxRdtase_2_FAD-bd"/>
</dbReference>